<dbReference type="EMBL" id="KI546166">
    <property type="protein sequence ID" value="EST42033.1"/>
    <property type="molecule type" value="Genomic_DNA"/>
</dbReference>
<dbReference type="GO" id="GO:0005783">
    <property type="term" value="C:endoplasmic reticulum"/>
    <property type="evidence" value="ECO:0007669"/>
    <property type="project" value="TreeGrafter"/>
</dbReference>
<gene>
    <name evidence="3" type="ORF">SS50377_18340</name>
    <name evidence="4" type="ORF">SS50377_22477</name>
</gene>
<dbReference type="GO" id="GO:0016491">
    <property type="term" value="F:oxidoreductase activity"/>
    <property type="evidence" value="ECO:0007669"/>
    <property type="project" value="UniProtKB-KW"/>
</dbReference>
<evidence type="ECO:0000313" key="4">
    <source>
        <dbReference type="EMBL" id="KAH0574862.1"/>
    </source>
</evidence>
<dbReference type="Pfam" id="PF00106">
    <property type="entry name" value="adh_short"/>
    <property type="match status" value="1"/>
</dbReference>
<dbReference type="PIRSF" id="PIRSF000126">
    <property type="entry name" value="11-beta-HSD1"/>
    <property type="match status" value="1"/>
</dbReference>
<name>V6LCQ4_9EUKA</name>
<dbReference type="PRINTS" id="PR00081">
    <property type="entry name" value="GDHRDH"/>
</dbReference>
<dbReference type="InterPro" id="IPR036291">
    <property type="entry name" value="NAD(P)-bd_dom_sf"/>
</dbReference>
<evidence type="ECO:0000313" key="3">
    <source>
        <dbReference type="EMBL" id="EST42033.1"/>
    </source>
</evidence>
<organism evidence="3">
    <name type="scientific">Spironucleus salmonicida</name>
    <dbReference type="NCBI Taxonomy" id="348837"/>
    <lineage>
        <taxon>Eukaryota</taxon>
        <taxon>Metamonada</taxon>
        <taxon>Diplomonadida</taxon>
        <taxon>Hexamitidae</taxon>
        <taxon>Hexamitinae</taxon>
        <taxon>Spironucleus</taxon>
    </lineage>
</organism>
<dbReference type="Gene3D" id="3.40.50.720">
    <property type="entry name" value="NAD(P)-binding Rossmann-like Domain"/>
    <property type="match status" value="1"/>
</dbReference>
<evidence type="ECO:0000256" key="2">
    <source>
        <dbReference type="ARBA" id="ARBA00023002"/>
    </source>
</evidence>
<dbReference type="InterPro" id="IPR002347">
    <property type="entry name" value="SDR_fam"/>
</dbReference>
<dbReference type="EMBL" id="AUWU02000003">
    <property type="protein sequence ID" value="KAH0574862.1"/>
    <property type="molecule type" value="Genomic_DNA"/>
</dbReference>
<accession>V6LCQ4</accession>
<evidence type="ECO:0000313" key="5">
    <source>
        <dbReference type="Proteomes" id="UP000018208"/>
    </source>
</evidence>
<reference evidence="4" key="2">
    <citation type="submission" date="2020-12" db="EMBL/GenBank/DDBJ databases">
        <title>New Spironucleus salmonicida genome in near-complete chromosomes.</title>
        <authorList>
            <person name="Xu F."/>
            <person name="Kurt Z."/>
            <person name="Jimenez-Gonzalez A."/>
            <person name="Astvaldsson A."/>
            <person name="Andersson J.O."/>
            <person name="Svard S.G."/>
        </authorList>
    </citation>
    <scope>NUCLEOTIDE SEQUENCE</scope>
    <source>
        <strain evidence="4">ATCC 50377</strain>
    </source>
</reference>
<keyword evidence="5" id="KW-1185">Reference proteome</keyword>
<dbReference type="PANTHER" id="PTHR43086">
    <property type="entry name" value="VERY-LONG-CHAIN 3-OXOOACYL-COA REDUCTASE"/>
    <property type="match status" value="1"/>
</dbReference>
<dbReference type="VEuPathDB" id="GiardiaDB:SS50377_22477"/>
<protein>
    <submittedName>
        <fullName evidence="3">3-ketoacyl-CoA reductase</fullName>
    </submittedName>
    <submittedName>
        <fullName evidence="4">Very-long-chain 3-oxoacyl-CoA reductase / 17beta-estradiol 17-dehydrogenase</fullName>
    </submittedName>
</protein>
<dbReference type="AlphaFoldDB" id="V6LCQ4"/>
<dbReference type="OrthoDB" id="5545019at2759"/>
<keyword evidence="2" id="KW-0560">Oxidoreductase</keyword>
<dbReference type="PANTHER" id="PTHR43086:SF2">
    <property type="entry name" value="HYDROXYSTEROID DEHYDROGENASE-LIKE PROTEIN 1"/>
    <property type="match status" value="1"/>
</dbReference>
<dbReference type="GO" id="GO:0030497">
    <property type="term" value="P:fatty acid elongation"/>
    <property type="evidence" value="ECO:0007669"/>
    <property type="project" value="TreeGrafter"/>
</dbReference>
<keyword evidence="1" id="KW-0521">NADP</keyword>
<dbReference type="SUPFAM" id="SSF51735">
    <property type="entry name" value="NAD(P)-binding Rossmann-fold domains"/>
    <property type="match status" value="1"/>
</dbReference>
<evidence type="ECO:0000256" key="1">
    <source>
        <dbReference type="ARBA" id="ARBA00022857"/>
    </source>
</evidence>
<sequence>MNRLKLALLIGVLIKPLRSFFFTFVRPPRNLKSLQKIRPIALVFGASSGIGNQFCYSLSKRNFHIIAVARREQNLQELQRQLGPKNCTIFPQDVTQASVLNVFETFDLSKLGIVVNCAGITQKLPSEINQIQSDEIDRIIGINVVAATRIYQRSCQVLTNNNGGIIINLASGVGICPCPLLSVYSASKAYCQALVEATRPELSKNGVLALSGTPFWVATEMTETTRTSFRMAGASQWVERFLAADWNGNHVNCWFSHQLFEFGIRVLGRFSGIVQLNQMEIIKKKLQKKNQRQTEAKKLQ</sequence>
<dbReference type="Proteomes" id="UP000018208">
    <property type="component" value="Unassembled WGS sequence"/>
</dbReference>
<proteinExistence type="predicted"/>
<reference evidence="3 4" key="1">
    <citation type="journal article" date="2014" name="PLoS Genet.">
        <title>The Genome of Spironucleus salmonicida Highlights a Fish Pathogen Adapted to Fluctuating Environments.</title>
        <authorList>
            <person name="Xu F."/>
            <person name="Jerlstrom-Hultqvist J."/>
            <person name="Einarsson E."/>
            <person name="Astvaldsson A."/>
            <person name="Svard S.G."/>
            <person name="Andersson J.O."/>
        </authorList>
    </citation>
    <scope>NUCLEOTIDE SEQUENCE</scope>
    <source>
        <strain evidence="4">ATCC 50377</strain>
    </source>
</reference>